<organism evidence="5 6">
    <name type="scientific">Mergibacter septicus</name>
    <dbReference type="NCBI Taxonomy" id="221402"/>
    <lineage>
        <taxon>Bacteria</taxon>
        <taxon>Pseudomonadati</taxon>
        <taxon>Pseudomonadota</taxon>
        <taxon>Gammaproteobacteria</taxon>
        <taxon>Pasteurellales</taxon>
        <taxon>Pasteurellaceae</taxon>
        <taxon>Mergibacter</taxon>
    </lineage>
</organism>
<dbReference type="Gene3D" id="3.40.30.10">
    <property type="entry name" value="Glutaredoxin"/>
    <property type="match status" value="1"/>
</dbReference>
<keyword evidence="6" id="KW-1185">Reference proteome</keyword>
<dbReference type="InterPro" id="IPR006660">
    <property type="entry name" value="Arsenate_reductase-like"/>
</dbReference>
<dbReference type="GO" id="GO:0008794">
    <property type="term" value="F:arsenate reductase (glutaredoxin) activity"/>
    <property type="evidence" value="ECO:0007669"/>
    <property type="project" value="UniProtKB-UniRule"/>
</dbReference>
<evidence type="ECO:0000256" key="1">
    <source>
        <dbReference type="ARBA" id="ARBA00007198"/>
    </source>
</evidence>
<dbReference type="RefSeq" id="WP_261920124.1">
    <property type="nucleotide sequence ID" value="NZ_CP022011.1"/>
</dbReference>
<name>A0A8E3SDD0_9PAST</name>
<dbReference type="PANTHER" id="PTHR30041:SF4">
    <property type="entry name" value="ARSENATE REDUCTASE"/>
    <property type="match status" value="1"/>
</dbReference>
<dbReference type="CDD" id="cd03034">
    <property type="entry name" value="ArsC_ArsC"/>
    <property type="match status" value="1"/>
</dbReference>
<sequence>MKTTIYHNPRCSKSRETLALLQEKGIEPEVILYQQHPPTLAELQQLVALLQLDDVRLMMRTKDDLFAELGLDKLAGEQDTINHQLLQAIVENPSLLERPIVVRGQKAKIGRPPELVLDIL</sequence>
<dbReference type="SUPFAM" id="SSF52833">
    <property type="entry name" value="Thioredoxin-like"/>
    <property type="match status" value="1"/>
</dbReference>
<dbReference type="InterPro" id="IPR006659">
    <property type="entry name" value="Arsenate_reductase"/>
</dbReference>
<protein>
    <recommendedName>
        <fullName evidence="4">Arsenate reductase</fullName>
        <ecNumber evidence="4">1.20.4.1</ecNumber>
    </recommendedName>
</protein>
<dbReference type="Proteomes" id="UP000955338">
    <property type="component" value="Chromosome"/>
</dbReference>
<dbReference type="PANTHER" id="PTHR30041">
    <property type="entry name" value="ARSENATE REDUCTASE"/>
    <property type="match status" value="1"/>
</dbReference>
<dbReference type="EC" id="1.20.4.1" evidence="4"/>
<dbReference type="EMBL" id="CP022011">
    <property type="protein sequence ID" value="QDJ15366.1"/>
    <property type="molecule type" value="Genomic_DNA"/>
</dbReference>
<gene>
    <name evidence="5" type="primary">arsC</name>
    <name evidence="5" type="ORF">CEP48_08015</name>
</gene>
<comment type="catalytic activity">
    <reaction evidence="4">
        <text>[glutaredoxin]-dithiol + arsenate + glutathione + H(+) = glutathionyl-S-S-[glutaredoxin] + arsenite + H2O</text>
        <dbReference type="Rhea" id="RHEA:22016"/>
        <dbReference type="Rhea" id="RHEA-COMP:10729"/>
        <dbReference type="Rhea" id="RHEA-COMP:17668"/>
        <dbReference type="ChEBI" id="CHEBI:15377"/>
        <dbReference type="ChEBI" id="CHEBI:15378"/>
        <dbReference type="ChEBI" id="CHEBI:29242"/>
        <dbReference type="ChEBI" id="CHEBI:29950"/>
        <dbReference type="ChEBI" id="CHEBI:48597"/>
        <dbReference type="ChEBI" id="CHEBI:57925"/>
        <dbReference type="ChEBI" id="CHEBI:146199"/>
        <dbReference type="EC" id="1.20.4.1"/>
    </reaction>
</comment>
<proteinExistence type="inferred from homology"/>
<evidence type="ECO:0000313" key="6">
    <source>
        <dbReference type="Proteomes" id="UP000955338"/>
    </source>
</evidence>
<accession>A0A8E3SDD0</accession>
<dbReference type="AlphaFoldDB" id="A0A8E3SDD0"/>
<reference evidence="5" key="1">
    <citation type="submission" date="2017-06" db="EMBL/GenBank/DDBJ databases">
        <title>Genome sequencing of pathogenic and non-pathogenic strains within Bisgaard taxon 40.</title>
        <authorList>
            <person name="Ladner J.T."/>
            <person name="Lovett S.P."/>
            <person name="Koroleva G."/>
            <person name="Lorch J.M."/>
        </authorList>
    </citation>
    <scope>NUCLEOTIDE SEQUENCE</scope>
    <source>
        <strain evidence="5">27576-1-I1</strain>
    </source>
</reference>
<comment type="similarity">
    <text evidence="1 3 4">Belongs to the ArsC family.</text>
</comment>
<dbReference type="NCBIfam" id="TIGR00014">
    <property type="entry name" value="arsC"/>
    <property type="match status" value="1"/>
</dbReference>
<evidence type="ECO:0000313" key="5">
    <source>
        <dbReference type="EMBL" id="QDJ15366.1"/>
    </source>
</evidence>
<evidence type="ECO:0000256" key="4">
    <source>
        <dbReference type="RuleBase" id="RU362029"/>
    </source>
</evidence>
<evidence type="ECO:0000256" key="2">
    <source>
        <dbReference type="ARBA" id="ARBA00023002"/>
    </source>
</evidence>
<dbReference type="PROSITE" id="PS51353">
    <property type="entry name" value="ARSC"/>
    <property type="match status" value="1"/>
</dbReference>
<keyword evidence="2 4" id="KW-0560">Oxidoreductase</keyword>
<dbReference type="Pfam" id="PF03960">
    <property type="entry name" value="ArsC"/>
    <property type="match status" value="1"/>
</dbReference>
<evidence type="ECO:0000256" key="3">
    <source>
        <dbReference type="PROSITE-ProRule" id="PRU01282"/>
    </source>
</evidence>
<dbReference type="InterPro" id="IPR036249">
    <property type="entry name" value="Thioredoxin-like_sf"/>
</dbReference>